<dbReference type="PANTHER" id="PTHR38467">
    <property type="match status" value="1"/>
</dbReference>
<evidence type="ECO:0000313" key="2">
    <source>
        <dbReference type="EMBL" id="QQG64665.1"/>
    </source>
</evidence>
<dbReference type="Pfam" id="PF19044">
    <property type="entry name" value="P-loop_TraG"/>
    <property type="match status" value="1"/>
</dbReference>
<reference evidence="2 3" key="1">
    <citation type="submission" date="2020-05" db="EMBL/GenBank/DDBJ databases">
        <title>Complete genome of Desulfobulbus oligotrophicus.</title>
        <authorList>
            <person name="Podar M."/>
        </authorList>
    </citation>
    <scope>NUCLEOTIDE SEQUENCE [LARGE SCALE GENOMIC DNA]</scope>
    <source>
        <strain evidence="2 3">Prop6</strain>
    </source>
</reference>
<dbReference type="RefSeq" id="WP_199263498.1">
    <property type="nucleotide sequence ID" value="NZ_CP054140.1"/>
</dbReference>
<organism evidence="2 3">
    <name type="scientific">Desulfobulbus oligotrophicus</name>
    <dbReference type="NCBI Taxonomy" id="1909699"/>
    <lineage>
        <taxon>Bacteria</taxon>
        <taxon>Pseudomonadati</taxon>
        <taxon>Thermodesulfobacteriota</taxon>
        <taxon>Desulfobulbia</taxon>
        <taxon>Desulfobulbales</taxon>
        <taxon>Desulfobulbaceae</taxon>
        <taxon>Desulfobulbus</taxon>
    </lineage>
</organism>
<sequence>MISLLEKICFNSGAYLKQADLERMTSRHPFSAYLNYLAYDYDLDIYLNQDCSLGMLWECTPLTFAGPKALTSLEGLFRAGLPKGSVLQLILHADSHIAPILSSYRESRTVTDIIVRTSTDQIVDFMEQGRRGLAACSNIPVRNFRLFVAVKLPGDMPEAPNPEDFIDRERAKPLQDIKRQINETLKAALLSPRSLQPGDLLEWARRLFNHYPTEYPEHNFTAYNDTIPLRKQILNADTVVREAGDHLQVGDNFFCCTTPKIIPTEVDPLQTNTLFGGIWGLVSDMDQIKTGFLYTLNILFEQGLETRIHAKCNLLLNQQAVGSLSPLLRRKQEEHLEATDALEHGVKFVRIIPILLVWDRDLEGARESCTRARRIWEDNGYVMQQDSFILKILFLSALPFGLYTTGKNVDNLERDFIAPVPSVTPLLPVQGDFAGTGGVPKLIFTGRKGQLVSLDFFAKGAPNHNTVCCATTGSGKSFLVNFLAFNYYACGSLVRIIDIGGSYKKIANMLGIRYLDFQPGTTVCLNPFTSIQEPEEELKSVTAVFAQMAYSNSDTNKCDDTELNMIRNAVRWAWQQKGQGAEADTVYEFLTKFPEVPAADFDSMSDNPALVEVARKLAFNIREFTSHGFHGKFFTGPSTFDIHRDAFVVLELENLKIQPDLYRVVTLLVLNAVTQDLYLSDRSRSRLIIFDEAWQFMGKAAMLGPVINEGYRRARKYNGSFMIITQSILDLDNFGEVGRVINGNSAFKIYLESSDFDQARKQGLIEHDDFVLQLLKSVKSNPPKYSEIFFDTPFGLGVVRLVVNNYDYFIYTSKPAEIAAIEAMVKSGLSYHEAILEMVARREQDAL</sequence>
<proteinExistence type="predicted"/>
<dbReference type="EMBL" id="CP054140">
    <property type="protein sequence ID" value="QQG64665.1"/>
    <property type="molecule type" value="Genomic_DNA"/>
</dbReference>
<dbReference type="Pfam" id="PF11130">
    <property type="entry name" value="TraC_F_IV"/>
    <property type="match status" value="1"/>
</dbReference>
<dbReference type="InterPro" id="IPR027417">
    <property type="entry name" value="P-loop_NTPase"/>
</dbReference>
<keyword evidence="3" id="KW-1185">Reference proteome</keyword>
<dbReference type="CDD" id="cd01127">
    <property type="entry name" value="TrwB_TraG_TraD_VirD4"/>
    <property type="match status" value="1"/>
</dbReference>
<dbReference type="InterPro" id="IPR043964">
    <property type="entry name" value="P-loop_TraG"/>
</dbReference>
<dbReference type="Gene3D" id="1.10.8.730">
    <property type="match status" value="1"/>
</dbReference>
<name>A0A7T5VB60_9BACT</name>
<dbReference type="Proteomes" id="UP000596092">
    <property type="component" value="Chromosome"/>
</dbReference>
<dbReference type="KEGG" id="dog:HP555_01705"/>
<dbReference type="SUPFAM" id="SSF52540">
    <property type="entry name" value="P-loop containing nucleoside triphosphate hydrolases"/>
    <property type="match status" value="1"/>
</dbReference>
<dbReference type="InterPro" id="IPR025955">
    <property type="entry name" value="TraC/Conjuga_ATPase"/>
</dbReference>
<dbReference type="Gene3D" id="3.40.50.300">
    <property type="entry name" value="P-loop containing nucleotide triphosphate hydrolases"/>
    <property type="match status" value="1"/>
</dbReference>
<evidence type="ECO:0000259" key="1">
    <source>
        <dbReference type="Pfam" id="PF19044"/>
    </source>
</evidence>
<gene>
    <name evidence="2" type="ORF">HP555_01705</name>
</gene>
<protein>
    <submittedName>
        <fullName evidence="2">TraC family protein</fullName>
    </submittedName>
</protein>
<accession>A0A7T5VB60</accession>
<evidence type="ECO:0000313" key="3">
    <source>
        <dbReference type="Proteomes" id="UP000596092"/>
    </source>
</evidence>
<dbReference type="PANTHER" id="PTHR38467:SF1">
    <property type="entry name" value="CONJUGATIVE TRANSFER: ASSEMBLY"/>
    <property type="match status" value="1"/>
</dbReference>
<dbReference type="InterPro" id="IPR053155">
    <property type="entry name" value="F-pilin_assembly_TraC"/>
</dbReference>
<feature type="domain" description="TraG P-loop" evidence="1">
    <location>
        <begin position="462"/>
        <end position="840"/>
    </location>
</feature>
<dbReference type="AlphaFoldDB" id="A0A7T5VB60"/>